<evidence type="ECO:0000313" key="7">
    <source>
        <dbReference type="EMBL" id="SEI50052.1"/>
    </source>
</evidence>
<organism evidence="7 8">
    <name type="scientific">Marinovum algicola</name>
    <dbReference type="NCBI Taxonomy" id="42444"/>
    <lineage>
        <taxon>Bacteria</taxon>
        <taxon>Pseudomonadati</taxon>
        <taxon>Pseudomonadota</taxon>
        <taxon>Alphaproteobacteria</taxon>
        <taxon>Rhodobacterales</taxon>
        <taxon>Roseobacteraceae</taxon>
        <taxon>Marinovum</taxon>
    </lineage>
</organism>
<evidence type="ECO:0000256" key="5">
    <source>
        <dbReference type="ARBA" id="ARBA00023136"/>
    </source>
</evidence>
<comment type="similarity">
    <text evidence="2">Belongs to the CbiQ family.</text>
</comment>
<feature type="transmembrane region" description="Helical" evidence="6">
    <location>
        <begin position="66"/>
        <end position="82"/>
    </location>
</feature>
<dbReference type="GO" id="GO:0005886">
    <property type="term" value="C:plasma membrane"/>
    <property type="evidence" value="ECO:0007669"/>
    <property type="project" value="UniProtKB-ARBA"/>
</dbReference>
<keyword evidence="8" id="KW-1185">Reference proteome</keyword>
<evidence type="ECO:0000256" key="6">
    <source>
        <dbReference type="SAM" id="Phobius"/>
    </source>
</evidence>
<reference evidence="7 8" key="1">
    <citation type="submission" date="2016-10" db="EMBL/GenBank/DDBJ databases">
        <authorList>
            <person name="Varghese N."/>
            <person name="Submissions S."/>
        </authorList>
    </citation>
    <scope>NUCLEOTIDE SEQUENCE [LARGE SCALE GENOMIC DNA]</scope>
    <source>
        <strain evidence="7 8">FF3</strain>
    </source>
</reference>
<dbReference type="GeneID" id="80816302"/>
<evidence type="ECO:0000313" key="8">
    <source>
        <dbReference type="Proteomes" id="UP000182932"/>
    </source>
</evidence>
<feature type="transmembrane region" description="Helical" evidence="6">
    <location>
        <begin position="40"/>
        <end position="59"/>
    </location>
</feature>
<keyword evidence="5 6" id="KW-0472">Membrane</keyword>
<dbReference type="Proteomes" id="UP000182932">
    <property type="component" value="Unassembled WGS sequence"/>
</dbReference>
<keyword evidence="3 6" id="KW-0812">Transmembrane</keyword>
<accession>A0A975W6M1</accession>
<feature type="transmembrane region" description="Helical" evidence="6">
    <location>
        <begin position="88"/>
        <end position="106"/>
    </location>
</feature>
<comment type="caution">
    <text evidence="7">The sequence shown here is derived from an EMBL/GenBank/DDBJ whole genome shotgun (WGS) entry which is preliminary data.</text>
</comment>
<evidence type="ECO:0000256" key="2">
    <source>
        <dbReference type="ARBA" id="ARBA00008564"/>
    </source>
</evidence>
<dbReference type="Pfam" id="PF02361">
    <property type="entry name" value="CbiQ"/>
    <property type="match status" value="1"/>
</dbReference>
<comment type="subcellular location">
    <subcellularLocation>
        <location evidence="1">Membrane</location>
        <topology evidence="1">Multi-pass membrane protein</topology>
    </subcellularLocation>
</comment>
<gene>
    <name evidence="7" type="ORF">SAMN04487940_10123</name>
</gene>
<evidence type="ECO:0000256" key="4">
    <source>
        <dbReference type="ARBA" id="ARBA00022989"/>
    </source>
</evidence>
<dbReference type="EMBL" id="FNYY01000001">
    <property type="protein sequence ID" value="SEI50052.1"/>
    <property type="molecule type" value="Genomic_DNA"/>
</dbReference>
<dbReference type="RefSeq" id="WP_074834219.1">
    <property type="nucleotide sequence ID" value="NZ_CATLQZ010000009.1"/>
</dbReference>
<dbReference type="CDD" id="cd16914">
    <property type="entry name" value="EcfT"/>
    <property type="match status" value="1"/>
</dbReference>
<evidence type="ECO:0000256" key="3">
    <source>
        <dbReference type="ARBA" id="ARBA00022692"/>
    </source>
</evidence>
<proteinExistence type="inferred from homology"/>
<sequence length="203" mass="22110">MISLTSPVRTRAHDWPAGAKLAALCGATLGLFFIENLTAHLVILAGVLALYAAPGRVFLRNGLRQLWMLWPFVLVVALYHLIDGSVGQGAVILLRLVSAVALANLVTMTTRLSDMIAVVHWLCTPLRALGLSTRPLEIAIALVIRMTPVLLTKGRALSDAWRARSPRRANWRIILPFTLLALDDADHISDALRARGGLVSKED</sequence>
<evidence type="ECO:0000256" key="1">
    <source>
        <dbReference type="ARBA" id="ARBA00004141"/>
    </source>
</evidence>
<name>A0A975W6M1_9RHOB</name>
<keyword evidence="4 6" id="KW-1133">Transmembrane helix</keyword>
<dbReference type="InterPro" id="IPR003339">
    <property type="entry name" value="ABC/ECF_trnsptr_transmembrane"/>
</dbReference>
<dbReference type="AlphaFoldDB" id="A0A975W6M1"/>
<protein>
    <submittedName>
        <fullName evidence="7">Biotin transport system permease protein</fullName>
    </submittedName>
</protein>